<dbReference type="EMBL" id="CM042888">
    <property type="protein sequence ID" value="KAI4324674.1"/>
    <property type="molecule type" value="Genomic_DNA"/>
</dbReference>
<dbReference type="Proteomes" id="UP001057402">
    <property type="component" value="Chromosome 9"/>
</dbReference>
<evidence type="ECO:0000313" key="1">
    <source>
        <dbReference type="EMBL" id="KAI4324674.1"/>
    </source>
</evidence>
<gene>
    <name evidence="1" type="ORF">MLD38_030141</name>
</gene>
<evidence type="ECO:0000313" key="2">
    <source>
        <dbReference type="Proteomes" id="UP001057402"/>
    </source>
</evidence>
<accession>A0ACB9MKZ1</accession>
<keyword evidence="2" id="KW-1185">Reference proteome</keyword>
<protein>
    <submittedName>
        <fullName evidence="1">Uncharacterized protein</fullName>
    </submittedName>
</protein>
<sequence>MLRRTARLLVLDQGGGRVPQGILALKERAMEEDEPLYNVAEIPDFCDVRGQVRVVFPLEVEVKSIHVRPYMRKENPSAISLVRKWSFLPAAATAGEITRCTSFHTVPAVLFSVGGSSGNYFHAFDDITTPLYATARSFKGEEVLFLASDMNPSWIRKFSKVFRNLSNYDIIDIDKEQGTLCFSRVIVGLRFHKDISTSSTGYQFTRARSYSSFSQTT</sequence>
<name>A0ACB9MKZ1_9MYRT</name>
<proteinExistence type="predicted"/>
<organism evidence="1 2">
    <name type="scientific">Melastoma candidum</name>
    <dbReference type="NCBI Taxonomy" id="119954"/>
    <lineage>
        <taxon>Eukaryota</taxon>
        <taxon>Viridiplantae</taxon>
        <taxon>Streptophyta</taxon>
        <taxon>Embryophyta</taxon>
        <taxon>Tracheophyta</taxon>
        <taxon>Spermatophyta</taxon>
        <taxon>Magnoliopsida</taxon>
        <taxon>eudicotyledons</taxon>
        <taxon>Gunneridae</taxon>
        <taxon>Pentapetalae</taxon>
        <taxon>rosids</taxon>
        <taxon>malvids</taxon>
        <taxon>Myrtales</taxon>
        <taxon>Melastomataceae</taxon>
        <taxon>Melastomatoideae</taxon>
        <taxon>Melastomateae</taxon>
        <taxon>Melastoma</taxon>
    </lineage>
</organism>
<reference evidence="2" key="1">
    <citation type="journal article" date="2023" name="Front. Plant Sci.">
        <title>Chromosomal-level genome assembly of Melastoma candidum provides insights into trichome evolution.</title>
        <authorList>
            <person name="Zhong Y."/>
            <person name="Wu W."/>
            <person name="Sun C."/>
            <person name="Zou P."/>
            <person name="Liu Y."/>
            <person name="Dai S."/>
            <person name="Zhou R."/>
        </authorList>
    </citation>
    <scope>NUCLEOTIDE SEQUENCE [LARGE SCALE GENOMIC DNA]</scope>
</reference>
<comment type="caution">
    <text evidence="1">The sequence shown here is derived from an EMBL/GenBank/DDBJ whole genome shotgun (WGS) entry which is preliminary data.</text>
</comment>